<protein>
    <submittedName>
        <fullName evidence="1">Uncharacterized protein</fullName>
    </submittedName>
</protein>
<dbReference type="Proteomes" id="UP001433508">
    <property type="component" value="Unassembled WGS sequence"/>
</dbReference>
<proteinExistence type="predicted"/>
<organism evidence="1 2">
    <name type="scientific">Lipomyces kononenkoae</name>
    <name type="common">Yeast</name>
    <dbReference type="NCBI Taxonomy" id="34357"/>
    <lineage>
        <taxon>Eukaryota</taxon>
        <taxon>Fungi</taxon>
        <taxon>Dikarya</taxon>
        <taxon>Ascomycota</taxon>
        <taxon>Saccharomycotina</taxon>
        <taxon>Lipomycetes</taxon>
        <taxon>Lipomycetales</taxon>
        <taxon>Lipomycetaceae</taxon>
        <taxon>Lipomyces</taxon>
    </lineage>
</organism>
<evidence type="ECO:0000313" key="1">
    <source>
        <dbReference type="EMBL" id="KAK9237454.1"/>
    </source>
</evidence>
<accession>A0ACC3T0M8</accession>
<comment type="caution">
    <text evidence="1">The sequence shown here is derived from an EMBL/GenBank/DDBJ whole genome shotgun (WGS) entry which is preliminary data.</text>
</comment>
<dbReference type="EMBL" id="MU971369">
    <property type="protein sequence ID" value="KAK9237454.1"/>
    <property type="molecule type" value="Genomic_DNA"/>
</dbReference>
<sequence>MSTVLSSSELALKRIDSTLSSATTLADVTVPVQSHLTTSVTLDTPTTTAAFAYDYRTDKEQGEETLERRVPKKILGLRARIFWILTVSLIFLVVLIAVLVVAIVTRKSTGDSSNSNGSLPYGTDSHPKSVYMKRLIDGGIIL</sequence>
<keyword evidence="2" id="KW-1185">Reference proteome</keyword>
<name>A0ACC3T0M8_LIPKO</name>
<reference evidence="2" key="1">
    <citation type="journal article" date="2024" name="Front. Bioeng. Biotechnol.">
        <title>Genome-scale model development and genomic sequencing of the oleaginous clade Lipomyces.</title>
        <authorList>
            <person name="Czajka J.J."/>
            <person name="Han Y."/>
            <person name="Kim J."/>
            <person name="Mondo S.J."/>
            <person name="Hofstad B.A."/>
            <person name="Robles A."/>
            <person name="Haridas S."/>
            <person name="Riley R."/>
            <person name="LaButti K."/>
            <person name="Pangilinan J."/>
            <person name="Andreopoulos W."/>
            <person name="Lipzen A."/>
            <person name="Yan J."/>
            <person name="Wang M."/>
            <person name="Ng V."/>
            <person name="Grigoriev I.V."/>
            <person name="Spatafora J.W."/>
            <person name="Magnuson J.K."/>
            <person name="Baker S.E."/>
            <person name="Pomraning K.R."/>
        </authorList>
    </citation>
    <scope>NUCLEOTIDE SEQUENCE [LARGE SCALE GENOMIC DNA]</scope>
    <source>
        <strain evidence="2">CBS 7786</strain>
    </source>
</reference>
<evidence type="ECO:0000313" key="2">
    <source>
        <dbReference type="Proteomes" id="UP001433508"/>
    </source>
</evidence>
<gene>
    <name evidence="1" type="ORF">V1525DRAFT_419532</name>
</gene>